<dbReference type="GO" id="GO:0005524">
    <property type="term" value="F:ATP binding"/>
    <property type="evidence" value="ECO:0007669"/>
    <property type="project" value="UniProtKB-KW"/>
</dbReference>
<evidence type="ECO:0000313" key="6">
    <source>
        <dbReference type="EMBL" id="ADB34259.1"/>
    </source>
</evidence>
<dbReference type="InterPro" id="IPR017871">
    <property type="entry name" value="ABC_transporter-like_CS"/>
</dbReference>
<dbReference type="AlphaFoldDB" id="D2Q504"/>
<evidence type="ECO:0000259" key="5">
    <source>
        <dbReference type="PROSITE" id="PS50893"/>
    </source>
</evidence>
<dbReference type="Gene3D" id="3.40.50.300">
    <property type="entry name" value="P-loop containing nucleotide triphosphate hydrolases"/>
    <property type="match status" value="1"/>
</dbReference>
<dbReference type="GO" id="GO:0016887">
    <property type="term" value="F:ATP hydrolysis activity"/>
    <property type="evidence" value="ECO:0007669"/>
    <property type="project" value="InterPro"/>
</dbReference>
<dbReference type="InterPro" id="IPR015854">
    <property type="entry name" value="ABC_transpr_LolD-like"/>
</dbReference>
<keyword evidence="1" id="KW-0813">Transport</keyword>
<dbReference type="SUPFAM" id="SSF52540">
    <property type="entry name" value="P-loop containing nucleoside triphosphate hydrolases"/>
    <property type="match status" value="1"/>
</dbReference>
<dbReference type="PROSITE" id="PS00211">
    <property type="entry name" value="ABC_TRANSPORTER_1"/>
    <property type="match status" value="1"/>
</dbReference>
<accession>D2Q504</accession>
<proteinExistence type="predicted"/>
<dbReference type="InterPro" id="IPR027417">
    <property type="entry name" value="P-loop_NTPase"/>
</dbReference>
<feature type="compositionally biased region" description="Low complexity" evidence="4">
    <location>
        <begin position="261"/>
        <end position="275"/>
    </location>
</feature>
<dbReference type="CDD" id="cd03255">
    <property type="entry name" value="ABC_MJ0796_LolCDE_FtsE"/>
    <property type="match status" value="1"/>
</dbReference>
<dbReference type="PROSITE" id="PS50893">
    <property type="entry name" value="ABC_TRANSPORTER_2"/>
    <property type="match status" value="1"/>
</dbReference>
<dbReference type="KEGG" id="kfl:Kfla_5245"/>
<dbReference type="SMART" id="SM00382">
    <property type="entry name" value="AAA"/>
    <property type="match status" value="1"/>
</dbReference>
<dbReference type="InterPro" id="IPR003439">
    <property type="entry name" value="ABC_transporter-like_ATP-bd"/>
</dbReference>
<feature type="region of interest" description="Disordered" evidence="4">
    <location>
        <begin position="254"/>
        <end position="284"/>
    </location>
</feature>
<dbReference type="GO" id="GO:0022857">
    <property type="term" value="F:transmembrane transporter activity"/>
    <property type="evidence" value="ECO:0007669"/>
    <property type="project" value="UniProtKB-ARBA"/>
</dbReference>
<dbReference type="FunFam" id="3.40.50.300:FF:000032">
    <property type="entry name" value="Export ABC transporter ATP-binding protein"/>
    <property type="match status" value="1"/>
</dbReference>
<reference evidence="6 7" key="2">
    <citation type="journal article" date="2010" name="Stand. Genomic Sci.">
        <title>Complete genome sequence of Kribbella flavida type strain (IFO 14399).</title>
        <authorList>
            <person name="Pukall R."/>
            <person name="Lapidus A."/>
            <person name="Glavina Del Rio T."/>
            <person name="Copeland A."/>
            <person name="Tice H."/>
            <person name="Cheng J.-F."/>
            <person name="Lucas S."/>
            <person name="Chen F."/>
            <person name="Nolan M."/>
            <person name="LaButti K."/>
            <person name="Pati A."/>
            <person name="Ivanova N."/>
            <person name="Mavrommatis K."/>
            <person name="Mikhailova N."/>
            <person name="Pitluck S."/>
            <person name="Bruce D."/>
            <person name="Goodwin L."/>
            <person name="Land M."/>
            <person name="Hauser L."/>
            <person name="Chang Y.-J."/>
            <person name="Jeffries C.D."/>
            <person name="Chen A."/>
            <person name="Palaniappan K."/>
            <person name="Chain P."/>
            <person name="Rohde M."/>
            <person name="Goeker M."/>
            <person name="Bristow J."/>
            <person name="Eisen J.A."/>
            <person name="Markowitz V."/>
            <person name="Hugenholtz P."/>
            <person name="Kyrpides N.C."/>
            <person name="Klenk H.-P."/>
            <person name="Brettin T."/>
        </authorList>
    </citation>
    <scope>NUCLEOTIDE SEQUENCE [LARGE SCALE GENOMIC DNA]</scope>
    <source>
        <strain evidence="7">DSM 17836 / JCM 10339 / NBRC 14399</strain>
    </source>
</reference>
<sequence length="284" mass="30179">MRRTQETIERSADSVVLQDVRRVYGKGGGAVVALDGVSISFARGTFTAVMGPSGSGKSTFLHCAAGLDRPTSGSVQIDGRPLAGLKERQLTELRRERIGFVFQSFNLLPALTVWQNVTLPQELDGRRTNRAAVTEVLERVGLGDRHKHRPGELSGGQQQRVAIARALVARPAVIFADEPTGALDTQTAADVLELLREPVRSQGQTVVMVTHDPVAASYADQVVFLADGRLAGNLIAPTAEQVADRLTHLGARAARARTAHAETSSASSSSSSAAADDQRLVAGR</sequence>
<evidence type="ECO:0000313" key="7">
    <source>
        <dbReference type="Proteomes" id="UP000007967"/>
    </source>
</evidence>
<dbReference type="STRING" id="479435.Kfla_5245"/>
<keyword evidence="7" id="KW-1185">Reference proteome</keyword>
<dbReference type="PANTHER" id="PTHR24220:SF685">
    <property type="entry name" value="ABC TRANSPORTER RELATED"/>
    <property type="match status" value="1"/>
</dbReference>
<reference evidence="7" key="1">
    <citation type="submission" date="2009-09" db="EMBL/GenBank/DDBJ databases">
        <title>The complete genome of Kribbella flavida DSM 17836.</title>
        <authorList>
            <consortium name="US DOE Joint Genome Institute (JGI-PGF)"/>
            <person name="Lucas S."/>
            <person name="Copeland A."/>
            <person name="Lapidus A."/>
            <person name="Glavina del Rio T."/>
            <person name="Dalin E."/>
            <person name="Tice H."/>
            <person name="Bruce D."/>
            <person name="Goodwin L."/>
            <person name="Pitluck S."/>
            <person name="Kyrpides N."/>
            <person name="Mavromatis K."/>
            <person name="Ivanova N."/>
            <person name="Saunders E."/>
            <person name="Brettin T."/>
            <person name="Detter J.C."/>
            <person name="Han C."/>
            <person name="Larimer F."/>
            <person name="Land M."/>
            <person name="Hauser L."/>
            <person name="Markowitz V."/>
            <person name="Cheng J.-F."/>
            <person name="Hugenholtz P."/>
            <person name="Woyke T."/>
            <person name="Wu D."/>
            <person name="Pukall R."/>
            <person name="Klenk H.-P."/>
            <person name="Eisen J.A."/>
        </authorList>
    </citation>
    <scope>NUCLEOTIDE SEQUENCE [LARGE SCALE GENOMIC DNA]</scope>
    <source>
        <strain evidence="7">DSM 17836 / JCM 10339 / NBRC 14399</strain>
    </source>
</reference>
<keyword evidence="3" id="KW-0067">ATP-binding</keyword>
<gene>
    <name evidence="6" type="ordered locus">Kfla_5245</name>
</gene>
<dbReference type="Pfam" id="PF00005">
    <property type="entry name" value="ABC_tran"/>
    <property type="match status" value="1"/>
</dbReference>
<dbReference type="eggNOG" id="COG1136">
    <property type="taxonomic scope" value="Bacteria"/>
</dbReference>
<keyword evidence="2" id="KW-0547">Nucleotide-binding</keyword>
<evidence type="ECO:0000256" key="4">
    <source>
        <dbReference type="SAM" id="MobiDB-lite"/>
    </source>
</evidence>
<protein>
    <submittedName>
        <fullName evidence="6">ABC transporter related protein</fullName>
    </submittedName>
</protein>
<dbReference type="GO" id="GO:0005886">
    <property type="term" value="C:plasma membrane"/>
    <property type="evidence" value="ECO:0007669"/>
    <property type="project" value="TreeGrafter"/>
</dbReference>
<dbReference type="PANTHER" id="PTHR24220">
    <property type="entry name" value="IMPORT ATP-BINDING PROTEIN"/>
    <property type="match status" value="1"/>
</dbReference>
<feature type="domain" description="ABC transporter" evidence="5">
    <location>
        <begin position="15"/>
        <end position="252"/>
    </location>
</feature>
<name>D2Q504_KRIFD</name>
<evidence type="ECO:0000256" key="2">
    <source>
        <dbReference type="ARBA" id="ARBA00022741"/>
    </source>
</evidence>
<dbReference type="Proteomes" id="UP000007967">
    <property type="component" value="Chromosome"/>
</dbReference>
<dbReference type="EMBL" id="CP001736">
    <property type="protein sequence ID" value="ADB34259.1"/>
    <property type="molecule type" value="Genomic_DNA"/>
</dbReference>
<evidence type="ECO:0000256" key="1">
    <source>
        <dbReference type="ARBA" id="ARBA00022448"/>
    </source>
</evidence>
<dbReference type="InterPro" id="IPR003593">
    <property type="entry name" value="AAA+_ATPase"/>
</dbReference>
<evidence type="ECO:0000256" key="3">
    <source>
        <dbReference type="ARBA" id="ARBA00022840"/>
    </source>
</evidence>
<dbReference type="GO" id="GO:0098796">
    <property type="term" value="C:membrane protein complex"/>
    <property type="evidence" value="ECO:0007669"/>
    <property type="project" value="UniProtKB-ARBA"/>
</dbReference>
<dbReference type="InterPro" id="IPR017911">
    <property type="entry name" value="MacB-like_ATP-bd"/>
</dbReference>
<dbReference type="OrthoDB" id="3176024at2"/>
<dbReference type="RefSeq" id="WP_012922813.1">
    <property type="nucleotide sequence ID" value="NC_013729.1"/>
</dbReference>
<dbReference type="HOGENOM" id="CLU_000604_1_22_11"/>
<organism evidence="6 7">
    <name type="scientific">Kribbella flavida (strain DSM 17836 / JCM 10339 / NBRC 14399)</name>
    <dbReference type="NCBI Taxonomy" id="479435"/>
    <lineage>
        <taxon>Bacteria</taxon>
        <taxon>Bacillati</taxon>
        <taxon>Actinomycetota</taxon>
        <taxon>Actinomycetes</taxon>
        <taxon>Propionibacteriales</taxon>
        <taxon>Kribbellaceae</taxon>
        <taxon>Kribbella</taxon>
    </lineage>
</organism>